<keyword evidence="3 14" id="KW-0808">Transferase</keyword>
<comment type="caution">
    <text evidence="14">The sequence shown here is derived from an EMBL/GenBank/DDBJ whole genome shotgun (WGS) entry which is preliminary data.</text>
</comment>
<dbReference type="InterPro" id="IPR022644">
    <property type="entry name" value="De-COase2_N"/>
</dbReference>
<dbReference type="InterPro" id="IPR029066">
    <property type="entry name" value="PLP-binding_barrel"/>
</dbReference>
<dbReference type="Gene3D" id="3.40.1160.10">
    <property type="entry name" value="Acetylglutamate kinase-like"/>
    <property type="match status" value="1"/>
</dbReference>
<dbReference type="NCBIfam" id="TIGR00657">
    <property type="entry name" value="asp_kinases"/>
    <property type="match status" value="1"/>
</dbReference>
<dbReference type="Pfam" id="PF00278">
    <property type="entry name" value="Orn_DAP_Arg_deC"/>
    <property type="match status" value="1"/>
</dbReference>
<dbReference type="InterPro" id="IPR045865">
    <property type="entry name" value="ACT-like_dom_sf"/>
</dbReference>
<dbReference type="NCBIfam" id="NF006515">
    <property type="entry name" value="PRK08961.1"/>
    <property type="match status" value="1"/>
</dbReference>
<dbReference type="InterPro" id="IPR002912">
    <property type="entry name" value="ACT_dom"/>
</dbReference>
<dbReference type="PROSITE" id="PS00324">
    <property type="entry name" value="ASPARTOKINASE"/>
    <property type="match status" value="1"/>
</dbReference>
<dbReference type="InterPro" id="IPR001048">
    <property type="entry name" value="Asp/Glu/Uridylate_kinase"/>
</dbReference>
<dbReference type="GO" id="GO:0008836">
    <property type="term" value="F:diaminopimelate decarboxylase activity"/>
    <property type="evidence" value="ECO:0007669"/>
    <property type="project" value="UniProtKB-EC"/>
</dbReference>
<evidence type="ECO:0000313" key="15">
    <source>
        <dbReference type="Proteomes" id="UP001595904"/>
    </source>
</evidence>
<evidence type="ECO:0000256" key="8">
    <source>
        <dbReference type="ARBA" id="ARBA00022898"/>
    </source>
</evidence>
<dbReference type="InterPro" id="IPR036393">
    <property type="entry name" value="AceGlu_kinase-like_sf"/>
</dbReference>
<dbReference type="SUPFAM" id="SSF53633">
    <property type="entry name" value="Carbamate kinase-like"/>
    <property type="match status" value="1"/>
</dbReference>
<dbReference type="InterPro" id="IPR018042">
    <property type="entry name" value="Aspartate_kinase_CS"/>
</dbReference>
<dbReference type="Pfam" id="PF00696">
    <property type="entry name" value="AA_kinase"/>
    <property type="match status" value="1"/>
</dbReference>
<evidence type="ECO:0000256" key="11">
    <source>
        <dbReference type="RuleBase" id="RU003737"/>
    </source>
</evidence>
<dbReference type="InterPro" id="IPR002986">
    <property type="entry name" value="DAP_deCOOHase_LysA"/>
</dbReference>
<comment type="pathway">
    <text evidence="12">Amino-acid biosynthesis; L-methionine biosynthesis via de novo pathway; L-homoserine from L-aspartate: step 1/3.</text>
</comment>
<keyword evidence="15" id="KW-1185">Reference proteome</keyword>
<sequence length="872" mass="95372">MTMADSTPAASPWVVLKFGGTSVSSVANWKNIAAVVRDRLAEGLRPVIVHSALSGITDRLEQLLAISLDSHNTLGNEAQAVMNQIEQRHRDLARDLGVTPSPDLEEQFKRLRQIAAGIALVGEVSERLRARVMAQGELMATRLGAAFLAAQGLDVQWVDARTVLKAEQRRNANLRSSYLSATCNFEPDLELQRRWSSQGTVFISQGFIASDEQGDTVLLGRGGSDTSGSYFAAKLGARRLEIWTDVPGMFSANPRSVPTARLLRALEYDEAQEIASSGAKVLHPRCIMPVKQYGIPLYVYATQTPKLEGTVITTHGGNVAAQVKAVTIKKNITLVSMETVGMWHSVGFLADAFQVFKDHGLSIDLVSTSETSVTVSLDPAANTLDKVTLDALVVDLGKLCRVEVIGPCAAVSLVGRNIRAILHRLGDALELFEEQKIYLVTQAANDLNITFVVEEEQGDRLVSRLHDIAIQKMTADRVLGPTWEELYGPKDKAAIDLKQWWHDRRNDLLALGREHGAAFVYDRATLTAKAKALRALPGIEGVFYALKANWHPEILKLFAEQGLGFECVSRFEVEHVMKTLPTLDKKKILFTPNFAPRAEYEWGVQQGIWVTLDNLHPLKAWPEVFKGRDVFIRIDTGYGRGHHDKVRTAGVHSKFGVPLFEMDELERLVKASGARVVGLHAHTGSGVFTVDNWKSVGDTLTALTQRFKDVRIVDLGGGLGVPERLGQQGVKLSEFGETLAALKAAHPKLTLWIEPGRYLVAEAGVLLAQVTQLKGKGEVNYVGVATGMNSLIRPALYGAHHEIVNLTRIDDLATEVFNVVGPICESGDQLGNDRLLPPTQEGDVLLIATAGAYGRAMSSTYNLREPAIEVLI</sequence>
<evidence type="ECO:0000256" key="12">
    <source>
        <dbReference type="RuleBase" id="RU004249"/>
    </source>
</evidence>
<keyword evidence="12" id="KW-0028">Amino-acid biosynthesis</keyword>
<dbReference type="InterPro" id="IPR000183">
    <property type="entry name" value="Orn/DAP/Arg_de-COase"/>
</dbReference>
<dbReference type="PANTHER" id="PTHR43727">
    <property type="entry name" value="DIAMINOPIMELATE DECARBOXYLASE"/>
    <property type="match status" value="1"/>
</dbReference>
<keyword evidence="9 14" id="KW-0456">Lyase</keyword>
<evidence type="ECO:0000256" key="4">
    <source>
        <dbReference type="ARBA" id="ARBA00022741"/>
    </source>
</evidence>
<name>A0ABV8SK23_9GAMM</name>
<comment type="pathway">
    <text evidence="12">Amino-acid biosynthesis; L-threonine biosynthesis; L-threonine from L-aspartate: step 1/5.</text>
</comment>
<evidence type="ECO:0000256" key="2">
    <source>
        <dbReference type="ARBA" id="ARBA00004766"/>
    </source>
</evidence>
<keyword evidence="6" id="KW-0210">Decarboxylase</keyword>
<gene>
    <name evidence="14" type="ORF">ACFPN2_01365</name>
</gene>
<dbReference type="SUPFAM" id="SSF50621">
    <property type="entry name" value="Alanine racemase C-terminal domain-like"/>
    <property type="match status" value="1"/>
</dbReference>
<evidence type="ECO:0000259" key="13">
    <source>
        <dbReference type="PROSITE" id="PS51671"/>
    </source>
</evidence>
<evidence type="ECO:0000256" key="3">
    <source>
        <dbReference type="ARBA" id="ARBA00022679"/>
    </source>
</evidence>
<keyword evidence="7" id="KW-0067">ATP-binding</keyword>
<comment type="similarity">
    <text evidence="11">Belongs to the Orn/Lys/Arg decarboxylase class-II family.</text>
</comment>
<proteinExistence type="inferred from homology"/>
<keyword evidence="4" id="KW-0547">Nucleotide-binding</keyword>
<evidence type="ECO:0000256" key="9">
    <source>
        <dbReference type="ARBA" id="ARBA00023239"/>
    </source>
</evidence>
<comment type="cofactor">
    <cofactor evidence="1">
        <name>pyridoxal 5'-phosphate</name>
        <dbReference type="ChEBI" id="CHEBI:597326"/>
    </cofactor>
</comment>
<dbReference type="InterPro" id="IPR009006">
    <property type="entry name" value="Ala_racemase/Decarboxylase_C"/>
</dbReference>
<dbReference type="PRINTS" id="PR01179">
    <property type="entry name" value="ODADCRBXLASE"/>
</dbReference>
<dbReference type="PIRSF" id="PIRSF036459">
    <property type="entry name" value="DAP_dec_asp_kin"/>
    <property type="match status" value="1"/>
</dbReference>
<dbReference type="Gene3D" id="2.40.37.10">
    <property type="entry name" value="Lyase, Ornithine Decarboxylase, Chain A, domain 1"/>
    <property type="match status" value="1"/>
</dbReference>
<evidence type="ECO:0000256" key="10">
    <source>
        <dbReference type="NCBIfam" id="TIGR01048"/>
    </source>
</evidence>
<keyword evidence="8" id="KW-0663">Pyridoxal phosphate</keyword>
<organism evidence="14 15">
    <name type="scientific">Steroidobacter flavus</name>
    <dbReference type="NCBI Taxonomy" id="1842136"/>
    <lineage>
        <taxon>Bacteria</taxon>
        <taxon>Pseudomonadati</taxon>
        <taxon>Pseudomonadota</taxon>
        <taxon>Gammaproteobacteria</taxon>
        <taxon>Steroidobacterales</taxon>
        <taxon>Steroidobacteraceae</taxon>
        <taxon>Steroidobacter</taxon>
    </lineage>
</organism>
<comment type="pathway">
    <text evidence="2 12">Amino-acid biosynthesis; L-lysine biosynthesis via DAP pathway; (S)-tetrahydrodipicolinate from L-aspartate: step 1/4.</text>
</comment>
<dbReference type="SUPFAM" id="SSF51419">
    <property type="entry name" value="PLP-binding barrel"/>
    <property type="match status" value="1"/>
</dbReference>
<protein>
    <recommendedName>
        <fullName evidence="10">Diaminopimelate decarboxylase</fullName>
        <ecNumber evidence="10">4.1.1.20</ecNumber>
    </recommendedName>
</protein>
<evidence type="ECO:0000256" key="1">
    <source>
        <dbReference type="ARBA" id="ARBA00001933"/>
    </source>
</evidence>
<dbReference type="PRINTS" id="PR01181">
    <property type="entry name" value="DAPDCRBXLASE"/>
</dbReference>
<keyword evidence="5 14" id="KW-0418">Kinase</keyword>
<feature type="domain" description="ACT" evidence="13">
    <location>
        <begin position="337"/>
        <end position="407"/>
    </location>
</feature>
<dbReference type="Pfam" id="PF02784">
    <property type="entry name" value="Orn_Arg_deC_N"/>
    <property type="match status" value="1"/>
</dbReference>
<dbReference type="InterPro" id="IPR022643">
    <property type="entry name" value="De-COase2_C"/>
</dbReference>
<dbReference type="Gene3D" id="3.20.20.10">
    <property type="entry name" value="Alanine racemase"/>
    <property type="match status" value="1"/>
</dbReference>
<accession>A0ABV8SK23</accession>
<evidence type="ECO:0000256" key="6">
    <source>
        <dbReference type="ARBA" id="ARBA00022793"/>
    </source>
</evidence>
<dbReference type="RefSeq" id="WP_380594211.1">
    <property type="nucleotide sequence ID" value="NZ_JBHSDU010000001.1"/>
</dbReference>
<dbReference type="Proteomes" id="UP001595904">
    <property type="component" value="Unassembled WGS sequence"/>
</dbReference>
<dbReference type="Gene3D" id="3.30.70.260">
    <property type="match status" value="2"/>
</dbReference>
<dbReference type="SUPFAM" id="SSF55021">
    <property type="entry name" value="ACT-like"/>
    <property type="match status" value="2"/>
</dbReference>
<dbReference type="EMBL" id="JBHSDU010000001">
    <property type="protein sequence ID" value="MFC4307716.1"/>
    <property type="molecule type" value="Genomic_DNA"/>
</dbReference>
<evidence type="ECO:0000313" key="14">
    <source>
        <dbReference type="EMBL" id="MFC4307716.1"/>
    </source>
</evidence>
<reference evidence="15" key="1">
    <citation type="journal article" date="2019" name="Int. J. Syst. Evol. Microbiol.">
        <title>The Global Catalogue of Microorganisms (GCM) 10K type strain sequencing project: providing services to taxonomists for standard genome sequencing and annotation.</title>
        <authorList>
            <consortium name="The Broad Institute Genomics Platform"/>
            <consortium name="The Broad Institute Genome Sequencing Center for Infectious Disease"/>
            <person name="Wu L."/>
            <person name="Ma J."/>
        </authorList>
    </citation>
    <scope>NUCLEOTIDE SEQUENCE [LARGE SCALE GENOMIC DNA]</scope>
    <source>
        <strain evidence="15">CGMCC 1.10759</strain>
    </source>
</reference>
<dbReference type="InterPro" id="IPR011246">
    <property type="entry name" value="DAP_dec_asp_kin"/>
</dbReference>
<dbReference type="PANTHER" id="PTHR43727:SF2">
    <property type="entry name" value="GROUP IV DECARBOXYLASE"/>
    <property type="match status" value="1"/>
</dbReference>
<dbReference type="GO" id="GO:0004072">
    <property type="term" value="F:aspartate kinase activity"/>
    <property type="evidence" value="ECO:0007669"/>
    <property type="project" value="UniProtKB-EC"/>
</dbReference>
<dbReference type="PROSITE" id="PS51671">
    <property type="entry name" value="ACT"/>
    <property type="match status" value="1"/>
</dbReference>
<dbReference type="EC" id="4.1.1.20" evidence="10"/>
<evidence type="ECO:0000256" key="5">
    <source>
        <dbReference type="ARBA" id="ARBA00022777"/>
    </source>
</evidence>
<dbReference type="InterPro" id="IPR001341">
    <property type="entry name" value="Asp_kinase"/>
</dbReference>
<dbReference type="NCBIfam" id="TIGR01048">
    <property type="entry name" value="lysA"/>
    <property type="match status" value="1"/>
</dbReference>
<evidence type="ECO:0000256" key="7">
    <source>
        <dbReference type="ARBA" id="ARBA00022840"/>
    </source>
</evidence>